<keyword evidence="3" id="KW-1185">Reference proteome</keyword>
<reference evidence="2" key="1">
    <citation type="journal article" date="2019" name="bioRxiv">
        <title>The Genome of the Zebra Mussel, Dreissena polymorpha: A Resource for Invasive Species Research.</title>
        <authorList>
            <person name="McCartney M.A."/>
            <person name="Auch B."/>
            <person name="Kono T."/>
            <person name="Mallez S."/>
            <person name="Zhang Y."/>
            <person name="Obille A."/>
            <person name="Becker A."/>
            <person name="Abrahante J.E."/>
            <person name="Garbe J."/>
            <person name="Badalamenti J.P."/>
            <person name="Herman A."/>
            <person name="Mangelson H."/>
            <person name="Liachko I."/>
            <person name="Sullivan S."/>
            <person name="Sone E.D."/>
            <person name="Koren S."/>
            <person name="Silverstein K.A.T."/>
            <person name="Beckman K.B."/>
            <person name="Gohl D.M."/>
        </authorList>
    </citation>
    <scope>NUCLEOTIDE SEQUENCE</scope>
    <source>
        <strain evidence="2">Duluth1</strain>
        <tissue evidence="2">Whole animal</tissue>
    </source>
</reference>
<gene>
    <name evidence="2" type="ORF">DPMN_117210</name>
</gene>
<dbReference type="Proteomes" id="UP000828390">
    <property type="component" value="Unassembled WGS sequence"/>
</dbReference>
<feature type="compositionally biased region" description="Polar residues" evidence="1">
    <location>
        <begin position="13"/>
        <end position="39"/>
    </location>
</feature>
<feature type="compositionally biased region" description="Low complexity" evidence="1">
    <location>
        <begin position="83"/>
        <end position="97"/>
    </location>
</feature>
<name>A0A9D4KPG7_DREPO</name>
<feature type="region of interest" description="Disordered" evidence="1">
    <location>
        <begin position="80"/>
        <end position="189"/>
    </location>
</feature>
<protein>
    <submittedName>
        <fullName evidence="2">Uncharacterized protein</fullName>
    </submittedName>
</protein>
<feature type="compositionally biased region" description="Polar residues" evidence="1">
    <location>
        <begin position="158"/>
        <end position="189"/>
    </location>
</feature>
<evidence type="ECO:0000313" key="3">
    <source>
        <dbReference type="Proteomes" id="UP000828390"/>
    </source>
</evidence>
<sequence>MSAAPTVAPISVPYQQSTGMPSGNVRPQQQMQGSTNNVSLSGTLRQTRNFVAGPLETKSESNLPFRSSVRGTDNIISSVNTKSTQADASTQSSQSQSILNQPNINPTLNTQNNTNFGHSGSVNIDNQATRGRAKSRGVAGQNRGRSISARASKKTPTAKKTQTNQRTAPTHSEPPTFNQQADDSTRGTQ</sequence>
<evidence type="ECO:0000256" key="1">
    <source>
        <dbReference type="SAM" id="MobiDB-lite"/>
    </source>
</evidence>
<feature type="compositionally biased region" description="Polar residues" evidence="1">
    <location>
        <begin position="98"/>
        <end position="129"/>
    </location>
</feature>
<evidence type="ECO:0000313" key="2">
    <source>
        <dbReference type="EMBL" id="KAH3843683.1"/>
    </source>
</evidence>
<comment type="caution">
    <text evidence="2">The sequence shown here is derived from an EMBL/GenBank/DDBJ whole genome shotgun (WGS) entry which is preliminary data.</text>
</comment>
<organism evidence="2 3">
    <name type="scientific">Dreissena polymorpha</name>
    <name type="common">Zebra mussel</name>
    <name type="synonym">Mytilus polymorpha</name>
    <dbReference type="NCBI Taxonomy" id="45954"/>
    <lineage>
        <taxon>Eukaryota</taxon>
        <taxon>Metazoa</taxon>
        <taxon>Spiralia</taxon>
        <taxon>Lophotrochozoa</taxon>
        <taxon>Mollusca</taxon>
        <taxon>Bivalvia</taxon>
        <taxon>Autobranchia</taxon>
        <taxon>Heteroconchia</taxon>
        <taxon>Euheterodonta</taxon>
        <taxon>Imparidentia</taxon>
        <taxon>Neoheterodontei</taxon>
        <taxon>Myida</taxon>
        <taxon>Dreissenoidea</taxon>
        <taxon>Dreissenidae</taxon>
        <taxon>Dreissena</taxon>
    </lineage>
</organism>
<proteinExistence type="predicted"/>
<reference evidence="2" key="2">
    <citation type="submission" date="2020-11" db="EMBL/GenBank/DDBJ databases">
        <authorList>
            <person name="McCartney M.A."/>
            <person name="Auch B."/>
            <person name="Kono T."/>
            <person name="Mallez S."/>
            <person name="Becker A."/>
            <person name="Gohl D.M."/>
            <person name="Silverstein K.A.T."/>
            <person name="Koren S."/>
            <person name="Bechman K.B."/>
            <person name="Herman A."/>
            <person name="Abrahante J.E."/>
            <person name="Garbe J."/>
        </authorList>
    </citation>
    <scope>NUCLEOTIDE SEQUENCE</scope>
    <source>
        <strain evidence="2">Duluth1</strain>
        <tissue evidence="2">Whole animal</tissue>
    </source>
</reference>
<accession>A0A9D4KPG7</accession>
<dbReference type="AlphaFoldDB" id="A0A9D4KPG7"/>
<dbReference type="EMBL" id="JAIWYP010000004">
    <property type="protein sequence ID" value="KAH3843683.1"/>
    <property type="molecule type" value="Genomic_DNA"/>
</dbReference>
<feature type="region of interest" description="Disordered" evidence="1">
    <location>
        <begin position="1"/>
        <end position="39"/>
    </location>
</feature>